<dbReference type="GO" id="GO:0005549">
    <property type="term" value="F:odorant binding"/>
    <property type="evidence" value="ECO:0007669"/>
    <property type="project" value="InterPro"/>
</dbReference>
<dbReference type="STRING" id="7168.A0A182NL75"/>
<dbReference type="CDD" id="cd23992">
    <property type="entry name" value="PBP_GOBP"/>
    <property type="match status" value="1"/>
</dbReference>
<sequence>MMLLRALFALLYIYALACDAQRPVPRRDDQYPPPAALAMLRPVGAICAKETGVSAAAIKRFSDEDAFDDDRALMCYMDCVFRLTNVTDDRGELHMGKLLDHVPPDYEDIALKMGVRCIKSKGKDVCERAFWYHKCWKKSDPVHYYLV</sequence>
<name>A0A182NL75_9DIPT</name>
<comment type="similarity">
    <text evidence="2">Belongs to the PBP/GOBP family.</text>
</comment>
<reference evidence="7" key="1">
    <citation type="submission" date="2013-03" db="EMBL/GenBank/DDBJ databases">
        <title>The Genome Sequence of Anopheles dirus WRAIR2.</title>
        <authorList>
            <consortium name="The Broad Institute Genomics Platform"/>
            <person name="Neafsey D.E."/>
            <person name="Walton C."/>
            <person name="Walker B."/>
            <person name="Young S.K."/>
            <person name="Zeng Q."/>
            <person name="Gargeya S."/>
            <person name="Fitzgerald M."/>
            <person name="Haas B."/>
            <person name="Abouelleil A."/>
            <person name="Allen A.W."/>
            <person name="Alvarado L."/>
            <person name="Arachchi H.M."/>
            <person name="Berlin A.M."/>
            <person name="Chapman S.B."/>
            <person name="Gainer-Dewar J."/>
            <person name="Goldberg J."/>
            <person name="Griggs A."/>
            <person name="Gujja S."/>
            <person name="Hansen M."/>
            <person name="Howarth C."/>
            <person name="Imamovic A."/>
            <person name="Ireland A."/>
            <person name="Larimer J."/>
            <person name="McCowan C."/>
            <person name="Murphy C."/>
            <person name="Pearson M."/>
            <person name="Poon T.W."/>
            <person name="Priest M."/>
            <person name="Roberts A."/>
            <person name="Saif S."/>
            <person name="Shea T."/>
            <person name="Sisk P."/>
            <person name="Sykes S."/>
            <person name="Wortman J."/>
            <person name="Nusbaum C."/>
            <person name="Birren B."/>
        </authorList>
    </citation>
    <scope>NUCLEOTIDE SEQUENCE [LARGE SCALE GENOMIC DNA]</scope>
    <source>
        <strain evidence="7">WRAIR2</strain>
    </source>
</reference>
<evidence type="ECO:0000256" key="4">
    <source>
        <dbReference type="ARBA" id="ARBA00022729"/>
    </source>
</evidence>
<dbReference type="InterPro" id="IPR036728">
    <property type="entry name" value="PBP_GOBP_sf"/>
</dbReference>
<evidence type="ECO:0000256" key="1">
    <source>
        <dbReference type="ARBA" id="ARBA00004613"/>
    </source>
</evidence>
<dbReference type="Proteomes" id="UP000075884">
    <property type="component" value="Unassembled WGS sequence"/>
</dbReference>
<evidence type="ECO:0000313" key="7">
    <source>
        <dbReference type="Proteomes" id="UP000075884"/>
    </source>
</evidence>
<dbReference type="PANTHER" id="PTHR11857:SF45">
    <property type="entry name" value="GENERAL ODORANT-BINDING PROTEIN 83A-RELATED"/>
    <property type="match status" value="1"/>
</dbReference>
<reference evidence="6" key="2">
    <citation type="submission" date="2020-05" db="UniProtKB">
        <authorList>
            <consortium name="EnsemblMetazoa"/>
        </authorList>
    </citation>
    <scope>IDENTIFICATION</scope>
    <source>
        <strain evidence="6">WRAIR2</strain>
    </source>
</reference>
<dbReference type="SUPFAM" id="SSF47565">
    <property type="entry name" value="Insect pheromone/odorant-binding proteins"/>
    <property type="match status" value="1"/>
</dbReference>
<evidence type="ECO:0000256" key="2">
    <source>
        <dbReference type="ARBA" id="ARBA00008098"/>
    </source>
</evidence>
<dbReference type="GO" id="GO:0005615">
    <property type="term" value="C:extracellular space"/>
    <property type="evidence" value="ECO:0007669"/>
    <property type="project" value="TreeGrafter"/>
</dbReference>
<dbReference type="PANTHER" id="PTHR11857">
    <property type="entry name" value="ODORANT BINDING PROTEIN-RELATED"/>
    <property type="match status" value="1"/>
</dbReference>
<comment type="subcellular location">
    <subcellularLocation>
        <location evidence="1">Secreted</location>
    </subcellularLocation>
</comment>
<dbReference type="GO" id="GO:0007608">
    <property type="term" value="P:sensory perception of smell"/>
    <property type="evidence" value="ECO:0007669"/>
    <property type="project" value="TreeGrafter"/>
</dbReference>
<dbReference type="VEuPathDB" id="VectorBase:ADIR008406"/>
<dbReference type="InterPro" id="IPR006170">
    <property type="entry name" value="PBP/GOBP"/>
</dbReference>
<evidence type="ECO:0000256" key="5">
    <source>
        <dbReference type="SAM" id="SignalP"/>
    </source>
</evidence>
<keyword evidence="4 5" id="KW-0732">Signal</keyword>
<keyword evidence="7" id="KW-1185">Reference proteome</keyword>
<evidence type="ECO:0000256" key="3">
    <source>
        <dbReference type="ARBA" id="ARBA00022525"/>
    </source>
</evidence>
<proteinExistence type="inferred from homology"/>
<dbReference type="SMART" id="SM00708">
    <property type="entry name" value="PhBP"/>
    <property type="match status" value="1"/>
</dbReference>
<evidence type="ECO:0000313" key="6">
    <source>
        <dbReference type="EnsemblMetazoa" id="ADIR008406-PA"/>
    </source>
</evidence>
<dbReference type="AlphaFoldDB" id="A0A182NL75"/>
<dbReference type="PRINTS" id="PR00485">
    <property type="entry name" value="MEALWORMBTLB"/>
</dbReference>
<dbReference type="Pfam" id="PF01395">
    <property type="entry name" value="PBP_GOBP"/>
    <property type="match status" value="1"/>
</dbReference>
<dbReference type="Gene3D" id="1.10.238.20">
    <property type="entry name" value="Pheromone/general odorant binding protein domain"/>
    <property type="match status" value="1"/>
</dbReference>
<feature type="chain" id="PRO_5008130193" evidence="5">
    <location>
        <begin position="18"/>
        <end position="147"/>
    </location>
</feature>
<keyword evidence="3" id="KW-0964">Secreted</keyword>
<dbReference type="FunFam" id="1.10.238.20:FF:000001">
    <property type="entry name" value="General odorant-binding protein lush"/>
    <property type="match status" value="1"/>
</dbReference>
<protein>
    <submittedName>
        <fullName evidence="6">Uncharacterized protein</fullName>
    </submittedName>
</protein>
<organism evidence="6 7">
    <name type="scientific">Anopheles dirus</name>
    <dbReference type="NCBI Taxonomy" id="7168"/>
    <lineage>
        <taxon>Eukaryota</taxon>
        <taxon>Metazoa</taxon>
        <taxon>Ecdysozoa</taxon>
        <taxon>Arthropoda</taxon>
        <taxon>Hexapoda</taxon>
        <taxon>Insecta</taxon>
        <taxon>Pterygota</taxon>
        <taxon>Neoptera</taxon>
        <taxon>Endopterygota</taxon>
        <taxon>Diptera</taxon>
        <taxon>Nematocera</taxon>
        <taxon>Culicoidea</taxon>
        <taxon>Culicidae</taxon>
        <taxon>Anophelinae</taxon>
        <taxon>Anopheles</taxon>
    </lineage>
</organism>
<dbReference type="EnsemblMetazoa" id="ADIR008406-RA">
    <property type="protein sequence ID" value="ADIR008406-PA"/>
    <property type="gene ID" value="ADIR008406"/>
</dbReference>
<accession>A0A182NL75</accession>
<feature type="signal peptide" evidence="5">
    <location>
        <begin position="1"/>
        <end position="17"/>
    </location>
</feature>